<proteinExistence type="predicted"/>
<sequence>FRVRHLTVKAEADIYLQLDDAKVLTAVDTKTDGKSWSNRAGTWQANLNFRKEIAKLREKMQAIAPKNDAHFVNQEDEVNINDPVSVLLPLLVCLYQSWMVQDKAPSHLDAAVQCVKESQNSEVKLTSHVLLDTDGEKVVEKIKQKYPLEY</sequence>
<evidence type="ECO:0000313" key="1">
    <source>
        <dbReference type="EMBL" id="KAH0893085.1"/>
    </source>
</evidence>
<keyword evidence="2" id="KW-1185">Reference proteome</keyword>
<reference evidence="1 2" key="1">
    <citation type="submission" date="2021-05" db="EMBL/GenBank/DDBJ databases">
        <title>Genome Assembly of Synthetic Allotetraploid Brassica napus Reveals Homoeologous Exchanges between Subgenomes.</title>
        <authorList>
            <person name="Davis J.T."/>
        </authorList>
    </citation>
    <scope>NUCLEOTIDE SEQUENCE [LARGE SCALE GENOMIC DNA]</scope>
    <source>
        <strain evidence="2">cv. Da-Ae</strain>
        <tissue evidence="1">Seedling</tissue>
    </source>
</reference>
<gene>
    <name evidence="1" type="ORF">HID58_055514</name>
</gene>
<protein>
    <submittedName>
        <fullName evidence="1">Uncharacterized protein</fullName>
    </submittedName>
</protein>
<accession>A0ABQ8AKL6</accession>
<dbReference type="EMBL" id="JAGKQM010000013">
    <property type="protein sequence ID" value="KAH0893085.1"/>
    <property type="molecule type" value="Genomic_DNA"/>
</dbReference>
<evidence type="ECO:0000313" key="2">
    <source>
        <dbReference type="Proteomes" id="UP000824890"/>
    </source>
</evidence>
<organism evidence="1 2">
    <name type="scientific">Brassica napus</name>
    <name type="common">Rape</name>
    <dbReference type="NCBI Taxonomy" id="3708"/>
    <lineage>
        <taxon>Eukaryota</taxon>
        <taxon>Viridiplantae</taxon>
        <taxon>Streptophyta</taxon>
        <taxon>Embryophyta</taxon>
        <taxon>Tracheophyta</taxon>
        <taxon>Spermatophyta</taxon>
        <taxon>Magnoliopsida</taxon>
        <taxon>eudicotyledons</taxon>
        <taxon>Gunneridae</taxon>
        <taxon>Pentapetalae</taxon>
        <taxon>rosids</taxon>
        <taxon>malvids</taxon>
        <taxon>Brassicales</taxon>
        <taxon>Brassicaceae</taxon>
        <taxon>Brassiceae</taxon>
        <taxon>Brassica</taxon>
    </lineage>
</organism>
<dbReference type="Proteomes" id="UP000824890">
    <property type="component" value="Unassembled WGS sequence"/>
</dbReference>
<feature type="non-terminal residue" evidence="1">
    <location>
        <position position="1"/>
    </location>
</feature>
<comment type="caution">
    <text evidence="1">The sequence shown here is derived from an EMBL/GenBank/DDBJ whole genome shotgun (WGS) entry which is preliminary data.</text>
</comment>
<name>A0ABQ8AKL6_BRANA</name>